<dbReference type="Pfam" id="PF14129">
    <property type="entry name" value="DUF4296"/>
    <property type="match status" value="1"/>
</dbReference>
<evidence type="ECO:0000256" key="1">
    <source>
        <dbReference type="SAM" id="MobiDB-lite"/>
    </source>
</evidence>
<reference evidence="3 4" key="1">
    <citation type="submission" date="2016-11" db="EMBL/GenBank/DDBJ databases">
        <authorList>
            <person name="Jaros S."/>
            <person name="Januszkiewicz K."/>
            <person name="Wedrychowicz H."/>
        </authorList>
    </citation>
    <scope>NUCLEOTIDE SEQUENCE [LARGE SCALE GENOMIC DNA]</scope>
    <source>
        <strain evidence="3 4">CGMCC 1.12145</strain>
    </source>
</reference>
<dbReference type="AlphaFoldDB" id="A0A1K1QYE9"/>
<evidence type="ECO:0000259" key="2">
    <source>
        <dbReference type="Pfam" id="PF14129"/>
    </source>
</evidence>
<name>A0A1K1QYE9_9FLAO</name>
<dbReference type="STRING" id="1150368.SAMN02927921_02932"/>
<feature type="region of interest" description="Disordered" evidence="1">
    <location>
        <begin position="106"/>
        <end position="138"/>
    </location>
</feature>
<dbReference type="RefSeq" id="WP_072318135.1">
    <property type="nucleotide sequence ID" value="NZ_FPJE01000016.1"/>
</dbReference>
<evidence type="ECO:0000313" key="4">
    <source>
        <dbReference type="Proteomes" id="UP000182248"/>
    </source>
</evidence>
<accession>A0A1K1QYE9</accession>
<protein>
    <recommendedName>
        <fullName evidence="2">DUF4296 domain-containing protein</fullName>
    </recommendedName>
</protein>
<feature type="domain" description="DUF4296" evidence="2">
    <location>
        <begin position="26"/>
        <end position="107"/>
    </location>
</feature>
<feature type="compositionally biased region" description="Basic and acidic residues" evidence="1">
    <location>
        <begin position="106"/>
        <end position="121"/>
    </location>
</feature>
<keyword evidence="4" id="KW-1185">Reference proteome</keyword>
<dbReference type="Proteomes" id="UP000182248">
    <property type="component" value="Unassembled WGS sequence"/>
</dbReference>
<dbReference type="InterPro" id="IPR025381">
    <property type="entry name" value="DUF4296"/>
</dbReference>
<dbReference type="EMBL" id="FPJE01000016">
    <property type="protein sequence ID" value="SFW64342.1"/>
    <property type="molecule type" value="Genomic_DNA"/>
</dbReference>
<organism evidence="3 4">
    <name type="scientific">Sinomicrobium oceani</name>
    <dbReference type="NCBI Taxonomy" id="1150368"/>
    <lineage>
        <taxon>Bacteria</taxon>
        <taxon>Pseudomonadati</taxon>
        <taxon>Bacteroidota</taxon>
        <taxon>Flavobacteriia</taxon>
        <taxon>Flavobacteriales</taxon>
        <taxon>Flavobacteriaceae</taxon>
        <taxon>Sinomicrobium</taxon>
    </lineage>
</organism>
<proteinExistence type="predicted"/>
<dbReference type="OrthoDB" id="1525222at2"/>
<gene>
    <name evidence="3" type="ORF">SAMN02927921_02932</name>
</gene>
<evidence type="ECO:0000313" key="3">
    <source>
        <dbReference type="EMBL" id="SFW64342.1"/>
    </source>
</evidence>
<sequence length="138" mass="15829">MKKRAFLILLLVLEFAACKKQSVEKPENLIPEKKMTDILFDVALVNAARGVGMDVLKEHHIVPDTYIYQKHQIDSLQFAESNTYYAANPSEYAAMYKDVEKRLKDMKEAQDKAREEERKTGETSGAAKTKTDNEEEKE</sequence>